<accession>A0A0R3MRS2</accession>
<dbReference type="OrthoDB" id="9797178at2"/>
<name>A0A0R3MRS2_9BRAD</name>
<dbReference type="GO" id="GO:0016747">
    <property type="term" value="F:acyltransferase activity, transferring groups other than amino-acyl groups"/>
    <property type="evidence" value="ECO:0007669"/>
    <property type="project" value="InterPro"/>
</dbReference>
<gene>
    <name evidence="2" type="ORF">CQ14_11730</name>
</gene>
<dbReference type="InterPro" id="IPR016181">
    <property type="entry name" value="Acyl_CoA_acyltransferase"/>
</dbReference>
<dbReference type="PROSITE" id="PS51186">
    <property type="entry name" value="GNAT"/>
    <property type="match status" value="1"/>
</dbReference>
<dbReference type="EMBL" id="LLYB01000086">
    <property type="protein sequence ID" value="KRR20661.1"/>
    <property type="molecule type" value="Genomic_DNA"/>
</dbReference>
<evidence type="ECO:0000313" key="3">
    <source>
        <dbReference type="Proteomes" id="UP000051660"/>
    </source>
</evidence>
<protein>
    <submittedName>
        <fullName evidence="2">GCN5 family acetyltransferase</fullName>
    </submittedName>
</protein>
<dbReference type="RefSeq" id="WP_057860475.1">
    <property type="nucleotide sequence ID" value="NZ_LLYB01000086.1"/>
</dbReference>
<dbReference type="CDD" id="cd04301">
    <property type="entry name" value="NAT_SF"/>
    <property type="match status" value="1"/>
</dbReference>
<dbReference type="AlphaFoldDB" id="A0A0R3MRS2"/>
<dbReference type="Pfam" id="PF00583">
    <property type="entry name" value="Acetyltransf_1"/>
    <property type="match status" value="1"/>
</dbReference>
<dbReference type="Gene3D" id="3.40.630.30">
    <property type="match status" value="1"/>
</dbReference>
<proteinExistence type="predicted"/>
<dbReference type="SUPFAM" id="SSF55729">
    <property type="entry name" value="Acyl-CoA N-acyltransferases (Nat)"/>
    <property type="match status" value="1"/>
</dbReference>
<comment type="caution">
    <text evidence="2">The sequence shown here is derived from an EMBL/GenBank/DDBJ whole genome shotgun (WGS) entry which is preliminary data.</text>
</comment>
<keyword evidence="2" id="KW-0808">Transferase</keyword>
<dbReference type="Proteomes" id="UP000051660">
    <property type="component" value="Unassembled WGS sequence"/>
</dbReference>
<evidence type="ECO:0000313" key="2">
    <source>
        <dbReference type="EMBL" id="KRR20661.1"/>
    </source>
</evidence>
<organism evidence="2 3">
    <name type="scientific">Bradyrhizobium lablabi</name>
    <dbReference type="NCBI Taxonomy" id="722472"/>
    <lineage>
        <taxon>Bacteria</taxon>
        <taxon>Pseudomonadati</taxon>
        <taxon>Pseudomonadota</taxon>
        <taxon>Alphaproteobacteria</taxon>
        <taxon>Hyphomicrobiales</taxon>
        <taxon>Nitrobacteraceae</taxon>
        <taxon>Bradyrhizobium</taxon>
    </lineage>
</organism>
<reference evidence="2 3" key="1">
    <citation type="submission" date="2014-03" db="EMBL/GenBank/DDBJ databases">
        <title>Bradyrhizobium valentinum sp. nov., isolated from effective nodules of Lupinus mariae-josephae, a lupine endemic of basic-lime soils in Eastern Spain.</title>
        <authorList>
            <person name="Duran D."/>
            <person name="Rey L."/>
            <person name="Navarro A."/>
            <person name="Busquets A."/>
            <person name="Imperial J."/>
            <person name="Ruiz-Argueso T."/>
        </authorList>
    </citation>
    <scope>NUCLEOTIDE SEQUENCE [LARGE SCALE GENOMIC DNA]</scope>
    <source>
        <strain evidence="2 3">CCBAU 23086</strain>
    </source>
</reference>
<evidence type="ECO:0000259" key="1">
    <source>
        <dbReference type="PROSITE" id="PS51186"/>
    </source>
</evidence>
<feature type="domain" description="N-acetyltransferase" evidence="1">
    <location>
        <begin position="1"/>
        <end position="141"/>
    </location>
</feature>
<sequence length="162" mass="17233">MIVRSETHEDIAAIHVVEEVAFGQSAEAQLVDDLRVAGDAIFSLVAVDDGTIVGHVLFSRMKAPFPALALAPVAVLPEYRRKGFASRLIRQGIAHSEAAGWRGIFVLGDPAFYRRFGLDAGKASGFISPYAGPHLMVLPLGGNELLTDTGVIEHAPAFAKLG</sequence>
<dbReference type="InterPro" id="IPR000182">
    <property type="entry name" value="GNAT_dom"/>
</dbReference>